<dbReference type="EMBL" id="ABXU01000083">
    <property type="protein sequence ID" value="EEB32218.1"/>
    <property type="molecule type" value="Genomic_DNA"/>
</dbReference>
<dbReference type="Proteomes" id="UP000003676">
    <property type="component" value="Unassembled WGS sequence"/>
</dbReference>
<evidence type="ECO:0000313" key="2">
    <source>
        <dbReference type="EMBL" id="EEB32218.1"/>
    </source>
</evidence>
<name>B6WXL0_9BACT</name>
<gene>
    <name evidence="2" type="ORF">DESPIG_02837</name>
</gene>
<comment type="caution">
    <text evidence="2">The sequence shown here is derived from an EMBL/GenBank/DDBJ whole genome shotgun (WGS) entry which is preliminary data.</text>
</comment>
<organism evidence="2 3">
    <name type="scientific">Desulfovibrio piger ATCC 29098</name>
    <dbReference type="NCBI Taxonomy" id="411464"/>
    <lineage>
        <taxon>Bacteria</taxon>
        <taxon>Pseudomonadati</taxon>
        <taxon>Thermodesulfobacteriota</taxon>
        <taxon>Desulfovibrionia</taxon>
        <taxon>Desulfovibrionales</taxon>
        <taxon>Desulfovibrionaceae</taxon>
        <taxon>Desulfovibrio</taxon>
    </lineage>
</organism>
<evidence type="ECO:0000256" key="1">
    <source>
        <dbReference type="SAM" id="MobiDB-lite"/>
    </source>
</evidence>
<evidence type="ECO:0000313" key="3">
    <source>
        <dbReference type="Proteomes" id="UP000003676"/>
    </source>
</evidence>
<dbReference type="AlphaFoldDB" id="B6WXL0"/>
<feature type="compositionally biased region" description="Low complexity" evidence="1">
    <location>
        <begin position="17"/>
        <end position="41"/>
    </location>
</feature>
<proteinExistence type="predicted"/>
<reference evidence="2 3" key="1">
    <citation type="submission" date="2008-10" db="EMBL/GenBank/DDBJ databases">
        <title>Draft genome sequence of Desulvovibrio piger (ATCC 29098).</title>
        <authorList>
            <person name="Sudarsanam P."/>
            <person name="Ley R."/>
            <person name="Guruge J."/>
            <person name="Turnbaugh P.J."/>
            <person name="Mahowald M."/>
            <person name="Liep D."/>
            <person name="Gordon J."/>
        </authorList>
    </citation>
    <scope>NUCLEOTIDE SEQUENCE [LARGE SCALE GENOMIC DNA]</scope>
    <source>
        <strain evidence="2 3">ATCC 29098</strain>
    </source>
</reference>
<sequence length="54" mass="5502">MKKRKYPAAARDRSSLPATSPSTTAGAGRPRPSSSAAADSSFPALLDMPVISAV</sequence>
<feature type="region of interest" description="Disordered" evidence="1">
    <location>
        <begin position="1"/>
        <end position="41"/>
    </location>
</feature>
<accession>B6WXL0</accession>
<dbReference type="HOGENOM" id="CLU_3042766_0_0_7"/>
<protein>
    <submittedName>
        <fullName evidence="2">Uncharacterized protein</fullName>
    </submittedName>
</protein>
<reference evidence="2 3" key="2">
    <citation type="submission" date="2008-10" db="EMBL/GenBank/DDBJ databases">
        <authorList>
            <person name="Fulton L."/>
            <person name="Clifton S."/>
            <person name="Fulton B."/>
            <person name="Xu J."/>
            <person name="Minx P."/>
            <person name="Pepin K.H."/>
            <person name="Johnson M."/>
            <person name="Bhonagiri V."/>
            <person name="Nash W.E."/>
            <person name="Mardis E.R."/>
            <person name="Wilson R.K."/>
        </authorList>
    </citation>
    <scope>NUCLEOTIDE SEQUENCE [LARGE SCALE GENOMIC DNA]</scope>
    <source>
        <strain evidence="2 3">ATCC 29098</strain>
    </source>
</reference>